<gene>
    <name evidence="3" type="ORF">KSS89_05965</name>
</gene>
<evidence type="ECO:0000313" key="3">
    <source>
        <dbReference type="EMBL" id="QXH41765.1"/>
    </source>
</evidence>
<keyword evidence="1" id="KW-1133">Transmembrane helix</keyword>
<reference evidence="3" key="1">
    <citation type="submission" date="2021-06" db="EMBL/GenBank/DDBJ databases">
        <title>Updating the genus Pseudomonas: Description of 43 new species and partition of the Pseudomonas putida group.</title>
        <authorList>
            <person name="Girard L."/>
            <person name="Lood C."/>
            <person name="Vandamme P."/>
            <person name="Rokni-Zadeh H."/>
            <person name="van Noort V."/>
            <person name="Hofte M."/>
            <person name="Lavigne R."/>
            <person name="De Mot R."/>
        </authorList>
    </citation>
    <scope>NUCLEOTIDE SEQUENCE</scope>
    <source>
        <strain evidence="3">CMR12a</strain>
    </source>
</reference>
<sequence length="131" mass="14114">MRYVGKVLVGLVMLCCAAGAFLWGWDFFALRFTGVHATAQVVGASRSRMVGVQSGNSYHSTRTVSYVTADGSVMTHTFDSEFPETQVGDTVGVFYNPTKPAEVISDTWTHLYFASLMSIGALAALGMLFGL</sequence>
<evidence type="ECO:0000259" key="2">
    <source>
        <dbReference type="Pfam" id="PF12158"/>
    </source>
</evidence>
<keyword evidence="1" id="KW-0812">Transmembrane</keyword>
<evidence type="ECO:0000256" key="1">
    <source>
        <dbReference type="SAM" id="Phobius"/>
    </source>
</evidence>
<keyword evidence="1" id="KW-0472">Membrane</keyword>
<feature type="transmembrane region" description="Helical" evidence="1">
    <location>
        <begin position="7"/>
        <end position="25"/>
    </location>
</feature>
<evidence type="ECO:0000313" key="4">
    <source>
        <dbReference type="Proteomes" id="UP000693952"/>
    </source>
</evidence>
<protein>
    <submittedName>
        <fullName evidence="3">DUF3592 domain-containing protein</fullName>
    </submittedName>
</protein>
<dbReference type="Pfam" id="PF12158">
    <property type="entry name" value="DUF3592"/>
    <property type="match status" value="1"/>
</dbReference>
<feature type="transmembrane region" description="Helical" evidence="1">
    <location>
        <begin position="111"/>
        <end position="130"/>
    </location>
</feature>
<organism evidence="3 4">
    <name type="scientific">Pseudomonas sessilinigenes</name>
    <dbReference type="NCBI Taxonomy" id="658629"/>
    <lineage>
        <taxon>Bacteria</taxon>
        <taxon>Pseudomonadati</taxon>
        <taxon>Pseudomonadota</taxon>
        <taxon>Gammaproteobacteria</taxon>
        <taxon>Pseudomonadales</taxon>
        <taxon>Pseudomonadaceae</taxon>
        <taxon>Pseudomonas</taxon>
    </lineage>
</organism>
<proteinExistence type="predicted"/>
<dbReference type="InterPro" id="IPR021994">
    <property type="entry name" value="DUF3592"/>
</dbReference>
<dbReference type="EMBL" id="CP077074">
    <property type="protein sequence ID" value="QXH41765.1"/>
    <property type="molecule type" value="Genomic_DNA"/>
</dbReference>
<keyword evidence="4" id="KW-1185">Reference proteome</keyword>
<name>A0ABX8MR53_9PSED</name>
<feature type="domain" description="DUF3592" evidence="2">
    <location>
        <begin position="38"/>
        <end position="108"/>
    </location>
</feature>
<dbReference type="RefSeq" id="WP_124345791.1">
    <property type="nucleotide sequence ID" value="NZ_CP027706.1"/>
</dbReference>
<accession>A0ABX8MR53</accession>
<dbReference type="Proteomes" id="UP000693952">
    <property type="component" value="Chromosome"/>
</dbReference>